<dbReference type="GeneID" id="111128535"/>
<feature type="compositionally biased region" description="Polar residues" evidence="3">
    <location>
        <begin position="562"/>
        <end position="594"/>
    </location>
</feature>
<evidence type="ECO:0000256" key="2">
    <source>
        <dbReference type="SAM" id="Coils"/>
    </source>
</evidence>
<feature type="compositionally biased region" description="Polar residues" evidence="3">
    <location>
        <begin position="149"/>
        <end position="161"/>
    </location>
</feature>
<sequence>MARENLQDLTRTLDNFHISDNAPTGPVQSSVNPFDKTGQHYSNPNPGPSNGGRQRDDRGRQGYPLRAGSQDRQRRREGSGDRHRHSQGDSSQIRPPQLDPNQERYPQGNPISQGYPQSNTRQQRNPQGDINAQRYPNIDPNQGRYIASDPNQQRYSQSDPNQPRYPEGDLDQQRYPQGDPNQQRYPQGDPNQPRYPQSNPNQQRYPEGDPDQQRYPQGNPNQQRYPQGDPNQQRYPQGDPNQQRYPQGDPNQQRYPQDDPNQQRYPQGDPNQQRYPQGDPNQQRYTQGDPNQQRYPQGDPNQQRYPQGDPNQQRYPQGDPNQQRYPQGDPNQQRYYQASSNQQRYPQDNLSSQEGQNYRYPQDDLNQEQIHQGDPNKQRYPQRDGSLDRQRQRERNDSGEQQRSSHPRERSSERQRYSPRSMPSDQDRSSQRGGGVSGQQRYEQQASNSQRQGSGDPQRYTQREGSRDRQGYPARASSGSRLPHRDDSVERAPQHSDLAKTQDVQTGANNSEEHVSRQRTPRRRYIARDSEPDSENQTPSSTNSHRQEGSIRGDINVLPSRPQVQTERSFRNGGQSSSAQQLTGGSMQNPRYNQGNLNESSSGNEASGSEDGRHRRPQSLDRSRRREAIPPPPAVLANLRKERISGATDNAGSAGQEGQNSQYSSCDNKELCMPAANQAEIIIQKQKENAYGKDSPLMAKLQSTYTLLRSRSFNRENKPHVEVRRRDRSLNSRGEQQGNLQQENNSVDPVKDPTLIYSSEEKVERSHGGRQRVRGRSPQQSNAFDSSPNVQSQFQRGQNPSHPNSDILPGQQQLQNIQDNQQSNGERTYQPSSGNPQFRNLNENQPPQSNDQHSHSPTTRENPAFRGSPSMKHRTGVTDLDKAMKDRDQEFLSKRFGENSTKSEPSPLSPSVNSNHSCSDDQETDIDDVSKDKAHAKFRNRKLSGESSPLSKSSPSSPMFPPSASSPLAFCDDKRLLSEPRGKEILRRRPNNLEDAVSWPLCIPGTLDFTKFEVFEGQMLLNWLQSTIDDKHYLRLVMTRHDMNVVLTQFCTCLIAAGVMKEKEGRNEQIFKPDCMYYWSYTENPPVKQDVDIGKLGPMWPPMPSNDGYGHKYTEAEQQAAFANVKKEYQQEVEKLKSEHQSVLDRCREEYQTRLQESTEKLALLQKEIEDLRDQNEALLDAQKQLEQDFMTPANGGEIFAVTGTPASQRFHTPVTPEVVKGEYPQIQRDDEEGDMAMPLPPDELRPTAPPPPPPPPPPPGMGAPPPPPPPPAPGGPPPPPAPPIPGGPGVNRKGSLKPVIQTKSPMKPLFWQRIQVHQLKSKSKELNNMRLVWEELDEAAIDMDEVDKLFCKPPSEAAQKANKARAKSPAKQVAKVLSPKRSQLVGILLSSLRVDVSDIEQAILSCDTSCVDMEKLKNIYDNRADEEEIKKLKKHVDKNPDIMLDKPDQFLFDLNQVPDFAERIFCLLFQENFQESISVIDNKLNNLKMTSQMLIQGKTVRDILGLVLAIGNYMNGGNRSRGQADGFGIEILAKLRDVKTKDNRMTLLQYIVTTYVSKFERDLAGTERAKLPVPEYSDITQAMLVQFDDIEKELKKIQKDFEAAEKRADKVVKNSRPQFVEPFKDIMLSFFNKGHEEFQEQEENLKEAKTVFASLYKYYTVKPKSGEKEVTPEYFFSLWSSFCHDFKDLWKKEQQYVAKLRIQQEELRVKQMREKKLQQPNTRVRRRGGLKDKLASKGMLGQ</sequence>
<feature type="compositionally biased region" description="Pro residues" evidence="3">
    <location>
        <begin position="1248"/>
        <end position="1287"/>
    </location>
</feature>
<name>A0A8B8DQR0_CRAVI</name>
<feature type="compositionally biased region" description="Polar residues" evidence="3">
    <location>
        <begin position="825"/>
        <end position="861"/>
    </location>
</feature>
<proteinExistence type="inferred from homology"/>
<feature type="compositionally biased region" description="Polar residues" evidence="3">
    <location>
        <begin position="535"/>
        <end position="544"/>
    </location>
</feature>
<evidence type="ECO:0000256" key="3">
    <source>
        <dbReference type="SAM" id="MobiDB-lite"/>
    </source>
</evidence>
<feature type="compositionally biased region" description="Polar residues" evidence="3">
    <location>
        <begin position="194"/>
        <end position="204"/>
    </location>
</feature>
<feature type="compositionally biased region" description="Polar residues" evidence="3">
    <location>
        <begin position="214"/>
        <end position="356"/>
    </location>
</feature>
<evidence type="ECO:0000259" key="4">
    <source>
        <dbReference type="PROSITE" id="PS51444"/>
    </source>
</evidence>
<accession>A0A8B8DQR0</accession>
<feature type="compositionally biased region" description="Basic and acidic residues" evidence="3">
    <location>
        <begin position="374"/>
        <end position="400"/>
    </location>
</feature>
<evidence type="ECO:0000313" key="5">
    <source>
        <dbReference type="Proteomes" id="UP000694844"/>
    </source>
</evidence>
<dbReference type="SUPFAM" id="SSF101447">
    <property type="entry name" value="Formin homology 2 domain (FH2 domain)"/>
    <property type="match status" value="1"/>
</dbReference>
<dbReference type="OrthoDB" id="427644at2759"/>
<feature type="region of interest" description="Disordered" evidence="3">
    <location>
        <begin position="1"/>
        <end position="638"/>
    </location>
</feature>
<dbReference type="GO" id="GO:0005856">
    <property type="term" value="C:cytoskeleton"/>
    <property type="evidence" value="ECO:0007669"/>
    <property type="project" value="TreeGrafter"/>
</dbReference>
<feature type="coiled-coil region" evidence="2">
    <location>
        <begin position="1588"/>
        <end position="1615"/>
    </location>
</feature>
<dbReference type="InterPro" id="IPR015425">
    <property type="entry name" value="FH2_Formin"/>
</dbReference>
<dbReference type="Proteomes" id="UP000694844">
    <property type="component" value="Chromosome 4"/>
</dbReference>
<dbReference type="PROSITE" id="PS51444">
    <property type="entry name" value="FH2"/>
    <property type="match status" value="1"/>
</dbReference>
<dbReference type="RefSeq" id="XP_022329894.1">
    <property type="nucleotide sequence ID" value="XM_022474186.1"/>
</dbReference>
<feature type="compositionally biased region" description="Basic and acidic residues" evidence="3">
    <location>
        <begin position="713"/>
        <end position="730"/>
    </location>
</feature>
<feature type="compositionally biased region" description="Polar residues" evidence="3">
    <location>
        <begin position="777"/>
        <end position="804"/>
    </location>
</feature>
<dbReference type="Gene3D" id="1.20.58.2220">
    <property type="entry name" value="Formin, FH2 domain"/>
    <property type="match status" value="1"/>
</dbReference>
<dbReference type="InterPro" id="IPR042201">
    <property type="entry name" value="FH2_Formin_sf"/>
</dbReference>
<feature type="compositionally biased region" description="Basic and acidic residues" evidence="3">
    <location>
        <begin position="461"/>
        <end position="470"/>
    </location>
</feature>
<feature type="compositionally biased region" description="Polar residues" evidence="3">
    <location>
        <begin position="109"/>
        <end position="130"/>
    </location>
</feature>
<dbReference type="Pfam" id="PF02181">
    <property type="entry name" value="FH2"/>
    <property type="match status" value="1"/>
</dbReference>
<feature type="compositionally biased region" description="Basic and acidic residues" evidence="3">
    <location>
        <begin position="610"/>
        <end position="628"/>
    </location>
</feature>
<feature type="region of interest" description="Disordered" evidence="3">
    <location>
        <begin position="1206"/>
        <end position="1297"/>
    </location>
</feature>
<gene>
    <name evidence="6" type="primary">LOC111128535</name>
</gene>
<dbReference type="GO" id="GO:0030866">
    <property type="term" value="P:cortical actin cytoskeleton organization"/>
    <property type="evidence" value="ECO:0007669"/>
    <property type="project" value="TreeGrafter"/>
</dbReference>
<feature type="coiled-coil region" evidence="2">
    <location>
        <begin position="1119"/>
        <end position="1189"/>
    </location>
</feature>
<keyword evidence="2" id="KW-0175">Coiled coil</keyword>
<feature type="compositionally biased region" description="Low complexity" evidence="3">
    <location>
        <begin position="811"/>
        <end position="824"/>
    </location>
</feature>
<keyword evidence="5" id="KW-1185">Reference proteome</keyword>
<feature type="compositionally biased region" description="Basic and acidic residues" evidence="3">
    <location>
        <begin position="406"/>
        <end position="416"/>
    </location>
</feature>
<feature type="region of interest" description="Disordered" evidence="3">
    <location>
        <begin position="938"/>
        <end position="967"/>
    </location>
</feature>
<feature type="compositionally biased region" description="Polar residues" evidence="3">
    <location>
        <begin position="442"/>
        <end position="455"/>
    </location>
</feature>
<evidence type="ECO:0000313" key="6">
    <source>
        <dbReference type="RefSeq" id="XP_022329894.1"/>
    </source>
</evidence>
<evidence type="ECO:0000256" key="1">
    <source>
        <dbReference type="ARBA" id="ARBA00005271"/>
    </source>
</evidence>
<organism evidence="5 6">
    <name type="scientific">Crassostrea virginica</name>
    <name type="common">Eastern oyster</name>
    <dbReference type="NCBI Taxonomy" id="6565"/>
    <lineage>
        <taxon>Eukaryota</taxon>
        <taxon>Metazoa</taxon>
        <taxon>Spiralia</taxon>
        <taxon>Lophotrochozoa</taxon>
        <taxon>Mollusca</taxon>
        <taxon>Bivalvia</taxon>
        <taxon>Autobranchia</taxon>
        <taxon>Pteriomorphia</taxon>
        <taxon>Ostreida</taxon>
        <taxon>Ostreoidea</taxon>
        <taxon>Ostreidae</taxon>
        <taxon>Crassostrea</taxon>
    </lineage>
</organism>
<feature type="region of interest" description="Disordered" evidence="3">
    <location>
        <begin position="710"/>
        <end position="926"/>
    </location>
</feature>
<feature type="compositionally biased region" description="Basic and acidic residues" evidence="3">
    <location>
        <begin position="879"/>
        <end position="897"/>
    </location>
</feature>
<dbReference type="PANTHER" id="PTHR45920">
    <property type="entry name" value="FORMIN HOMOLOGY 2 DOMAIN CONTAINING, ISOFORM I"/>
    <property type="match status" value="1"/>
</dbReference>
<feature type="compositionally biased region" description="Basic and acidic residues" evidence="3">
    <location>
        <begin position="483"/>
        <end position="500"/>
    </location>
</feature>
<feature type="region of interest" description="Disordered" evidence="3">
    <location>
        <begin position="1715"/>
        <end position="1743"/>
    </location>
</feature>
<dbReference type="SMART" id="SM00498">
    <property type="entry name" value="FH2"/>
    <property type="match status" value="1"/>
</dbReference>
<dbReference type="KEGG" id="cvn:111128535"/>
<feature type="compositionally biased region" description="Basic and acidic residues" evidence="3">
    <location>
        <begin position="69"/>
        <end position="81"/>
    </location>
</feature>
<feature type="domain" description="FH2" evidence="4">
    <location>
        <begin position="1297"/>
        <end position="1713"/>
    </location>
</feature>
<feature type="compositionally biased region" description="Low complexity" evidence="3">
    <location>
        <begin position="595"/>
        <end position="609"/>
    </location>
</feature>
<comment type="similarity">
    <text evidence="1">Belongs to the formin homology family. Cappuccino subfamily.</text>
</comment>
<dbReference type="GO" id="GO:0051015">
    <property type="term" value="F:actin filament binding"/>
    <property type="evidence" value="ECO:0007669"/>
    <property type="project" value="TreeGrafter"/>
</dbReference>
<dbReference type="PANTHER" id="PTHR45920:SF7">
    <property type="entry name" value="FORMIN-G"/>
    <property type="match status" value="1"/>
</dbReference>
<protein>
    <submittedName>
        <fullName evidence="6">Uncharacterized protein LOC111128535</fullName>
    </submittedName>
</protein>
<feature type="compositionally biased region" description="Low complexity" evidence="3">
    <location>
        <begin position="945"/>
        <end position="967"/>
    </location>
</feature>
<feature type="compositionally biased region" description="Low complexity" evidence="3">
    <location>
        <begin position="734"/>
        <end position="745"/>
    </location>
</feature>
<feature type="region of interest" description="Disordered" evidence="3">
    <location>
        <begin position="647"/>
        <end position="666"/>
    </location>
</feature>
<feature type="compositionally biased region" description="Polar residues" evidence="3">
    <location>
        <begin position="898"/>
        <end position="917"/>
    </location>
</feature>
<reference evidence="6" key="1">
    <citation type="submission" date="2025-08" db="UniProtKB">
        <authorList>
            <consortium name="RefSeq"/>
        </authorList>
    </citation>
    <scope>IDENTIFICATION</scope>
    <source>
        <tissue evidence="6">Whole sample</tissue>
    </source>
</reference>
<dbReference type="GO" id="GO:0005737">
    <property type="term" value="C:cytoplasm"/>
    <property type="evidence" value="ECO:0007669"/>
    <property type="project" value="UniProtKB-ARBA"/>
</dbReference>